<dbReference type="Gene3D" id="3.90.740.10">
    <property type="entry name" value="Valyl/Leucyl/Isoleucyl-tRNA synthetase, editing domain"/>
    <property type="match status" value="1"/>
</dbReference>
<comment type="similarity">
    <text evidence="1 10">Belongs to the class-I aminoacyl-tRNA synthetase family. IleS type 1 subfamily.</text>
</comment>
<feature type="short sequence motif" description="'HIGH' region" evidence="10">
    <location>
        <begin position="67"/>
        <end position="77"/>
    </location>
</feature>
<evidence type="ECO:0000256" key="4">
    <source>
        <dbReference type="ARBA" id="ARBA00022741"/>
    </source>
</evidence>
<evidence type="ECO:0000256" key="2">
    <source>
        <dbReference type="ARBA" id="ARBA00022490"/>
    </source>
</evidence>
<dbReference type="PANTHER" id="PTHR42765:SF1">
    <property type="entry name" value="ISOLEUCINE--TRNA LIGASE, MITOCHONDRIAL"/>
    <property type="match status" value="1"/>
</dbReference>
<evidence type="ECO:0000313" key="14">
    <source>
        <dbReference type="Proteomes" id="UP000002745"/>
    </source>
</evidence>
<dbReference type="RefSeq" id="WP_015826826.1">
    <property type="nucleotide sequence ID" value="NC_012982.1"/>
</dbReference>
<dbReference type="STRING" id="582402.Hbal_0982"/>
<dbReference type="InterPro" id="IPR009080">
    <property type="entry name" value="tRNAsynth_Ia_anticodon-bd"/>
</dbReference>
<dbReference type="SUPFAM" id="SSF47323">
    <property type="entry name" value="Anticodon-binding domain of a subclass of class I aminoacyl-tRNA synthetases"/>
    <property type="match status" value="1"/>
</dbReference>
<dbReference type="Proteomes" id="UP000002745">
    <property type="component" value="Chromosome"/>
</dbReference>
<evidence type="ECO:0000256" key="7">
    <source>
        <dbReference type="ARBA" id="ARBA00023146"/>
    </source>
</evidence>
<dbReference type="GO" id="GO:0002161">
    <property type="term" value="F:aminoacyl-tRNA deacylase activity"/>
    <property type="evidence" value="ECO:0007669"/>
    <property type="project" value="InterPro"/>
</dbReference>
<dbReference type="PANTHER" id="PTHR42765">
    <property type="entry name" value="SOLEUCYL-TRNA SYNTHETASE"/>
    <property type="match status" value="1"/>
</dbReference>
<dbReference type="InterPro" id="IPR013155">
    <property type="entry name" value="M/V/L/I-tRNA-synth_anticd-bd"/>
</dbReference>
<keyword evidence="7 10" id="KW-0030">Aminoacyl-tRNA synthetase</keyword>
<sequence length="989" mass="110613">MSNDTNTPEGRDYRETLFLPTTDFPMRAGLPKVEPVWLEKWDEENLYEALREDAKGRPEFMIHDGPPYANGHLHIGHAMNKILKDLVVRTKQMSGFDADYIPGWDCHGLPIEWKVEEQFRQKGKAKRDVDPSEFRKACREYATEWVGIQREEFKRLGVVGNWDDPYLTMDYASEATIVEEFLKVGMSGQMRRGSKPVMWSPVEQTALAEAEVEYEDRKANVIWVKFPIASIGPTLVRGGLEEHDEVLKGLASGAAIVIWTTTPWTIPANRAVSYSPSIAYSLYECTELEADLPFEPWIKPGDRLVVADARVETVMGAAKAAKWKKVGSVSTDTLSKLTLAHPLRDADLGGYQFDVPMLSGDHVTDDAGTGFVHTAPSHGEDDYNVWLSSGRSTADIPETLDDLGCYTKECPGFEGLDVIRIDGKKRGQDGKANKAVMDAVMGAGNLLARGMTTLRDAHSWRSKAPVIRRATPQWFISMDVADESGKTLREKAMAAIAETKFTPERGRARLSSMVEGRPDWLISRQRAWGVPLTLFVNKQTGDILNDSDVNDRIVAAVEQGGADAWFVTSSDIFLGDQYNAEDFEKVTDILDVWFDSGTTHAFTLEKRGLKWPADLYLEGSDQHRGWFQSSLLESCATRGRAPYEGVLTHGFVVAQDGRKMSKSLGNGIEPDEVCKQFGAEIMRIWVGSTDYTDDPAFGKDIIAANVDSYRKLRNTMRYLLGALHGFDDSERVAVQDMPSLEQWMLHRLTEVDAKVRAAFEAYDFQAAFKELQVFTNNDVSAVYFDIRKDSLYCDAPDDIRRRSCRTVMDELFKCLTAWFAPVMVFTCEEAWRLRFPEAGSVHLRQFPQVPAEWKNEAVASKWSKLFKVRRVVLGALEIERREKRIGSSLEAAPDVYISDAELLAAFDGEVAADIFITSDVNLKSETAPETAFSMDDIEGVAVVSAKAEGVKCARSWKIFDPATALPEFPGITPRDAKAVMAWDKVNKSA</sequence>
<feature type="short sequence motif" description="'KMSKS' region" evidence="10">
    <location>
        <begin position="659"/>
        <end position="663"/>
    </location>
</feature>
<dbReference type="HAMAP" id="MF_02002">
    <property type="entry name" value="Ile_tRNA_synth_type1"/>
    <property type="match status" value="1"/>
</dbReference>
<dbReference type="PRINTS" id="PR00984">
    <property type="entry name" value="TRNASYNTHILE"/>
</dbReference>
<keyword evidence="5 10" id="KW-0067">ATP-binding</keyword>
<evidence type="ECO:0000256" key="5">
    <source>
        <dbReference type="ARBA" id="ARBA00022840"/>
    </source>
</evidence>
<organism evidence="13 14">
    <name type="scientific">Hirschia baltica (strain ATCC 49814 / DSM 5838 / IFAM 1418)</name>
    <dbReference type="NCBI Taxonomy" id="582402"/>
    <lineage>
        <taxon>Bacteria</taxon>
        <taxon>Pseudomonadati</taxon>
        <taxon>Pseudomonadota</taxon>
        <taxon>Alphaproteobacteria</taxon>
        <taxon>Hyphomonadales</taxon>
        <taxon>Hyphomonadaceae</taxon>
        <taxon>Hirschia</taxon>
    </lineage>
</organism>
<gene>
    <name evidence="10" type="primary">ileS</name>
    <name evidence="13" type="ordered locus">Hbal_0982</name>
</gene>
<dbReference type="GO" id="GO:0000049">
    <property type="term" value="F:tRNA binding"/>
    <property type="evidence" value="ECO:0007669"/>
    <property type="project" value="InterPro"/>
</dbReference>
<dbReference type="Pfam" id="PF08264">
    <property type="entry name" value="Anticodon_1"/>
    <property type="match status" value="1"/>
</dbReference>
<comment type="subunit">
    <text evidence="10">Monomer.</text>
</comment>
<keyword evidence="3 10" id="KW-0436">Ligase</keyword>
<dbReference type="GO" id="GO:0005829">
    <property type="term" value="C:cytosol"/>
    <property type="evidence" value="ECO:0007669"/>
    <property type="project" value="TreeGrafter"/>
</dbReference>
<dbReference type="InterPro" id="IPR023585">
    <property type="entry name" value="Ile-tRNA-ligase_type1"/>
</dbReference>
<dbReference type="InterPro" id="IPR014729">
    <property type="entry name" value="Rossmann-like_a/b/a_fold"/>
</dbReference>
<dbReference type="Pfam" id="PF00133">
    <property type="entry name" value="tRNA-synt_1"/>
    <property type="match status" value="1"/>
</dbReference>
<dbReference type="EMBL" id="CP001678">
    <property type="protein sequence ID" value="ACT58676.1"/>
    <property type="molecule type" value="Genomic_DNA"/>
</dbReference>
<evidence type="ECO:0000256" key="3">
    <source>
        <dbReference type="ARBA" id="ARBA00022598"/>
    </source>
</evidence>
<protein>
    <recommendedName>
        <fullName evidence="10">Isoleucine--tRNA ligase</fullName>
        <ecNumber evidence="10">6.1.1.5</ecNumber>
    </recommendedName>
    <alternativeName>
        <fullName evidence="10">Isoleucyl-tRNA synthetase</fullName>
        <shortName evidence="10">IleRS</shortName>
    </alternativeName>
</protein>
<evidence type="ECO:0000256" key="8">
    <source>
        <dbReference type="ARBA" id="ARBA00025217"/>
    </source>
</evidence>
<evidence type="ECO:0000313" key="13">
    <source>
        <dbReference type="EMBL" id="ACT58676.1"/>
    </source>
</evidence>
<dbReference type="GO" id="GO:0004822">
    <property type="term" value="F:isoleucine-tRNA ligase activity"/>
    <property type="evidence" value="ECO:0007669"/>
    <property type="project" value="UniProtKB-UniRule"/>
</dbReference>
<keyword evidence="4 10" id="KW-0547">Nucleotide-binding</keyword>
<evidence type="ECO:0000256" key="9">
    <source>
        <dbReference type="ARBA" id="ARBA00048359"/>
    </source>
</evidence>
<feature type="binding site" evidence="10">
    <location>
        <position position="618"/>
    </location>
    <ligand>
        <name>L-isoleucyl-5'-AMP</name>
        <dbReference type="ChEBI" id="CHEBI:178002"/>
    </ligand>
</feature>
<name>C6XQS0_HIRBI</name>
<dbReference type="InterPro" id="IPR001412">
    <property type="entry name" value="aa-tRNA-synth_I_CS"/>
</dbReference>
<feature type="binding site" evidence="10">
    <location>
        <position position="662"/>
    </location>
    <ligand>
        <name>ATP</name>
        <dbReference type="ChEBI" id="CHEBI:30616"/>
    </ligand>
</feature>
<dbReference type="NCBIfam" id="TIGR00392">
    <property type="entry name" value="ileS"/>
    <property type="match status" value="1"/>
</dbReference>
<dbReference type="GO" id="GO:0005524">
    <property type="term" value="F:ATP binding"/>
    <property type="evidence" value="ECO:0007669"/>
    <property type="project" value="UniProtKB-UniRule"/>
</dbReference>
<dbReference type="InterPro" id="IPR050081">
    <property type="entry name" value="Ile-tRNA_ligase"/>
</dbReference>
<dbReference type="Gene3D" id="3.40.50.620">
    <property type="entry name" value="HUPs"/>
    <property type="match status" value="2"/>
</dbReference>
<accession>C6XQS0</accession>
<dbReference type="EC" id="6.1.1.5" evidence="10"/>
<dbReference type="InterPro" id="IPR002300">
    <property type="entry name" value="aa-tRNA-synth_Ia"/>
</dbReference>
<comment type="function">
    <text evidence="8 10">Catalyzes the attachment of isoleucine to tRNA(Ile). As IleRS can inadvertently accommodate and process structurally similar amino acids such as valine, to avoid such errors it has two additional distinct tRNA(Ile)-dependent editing activities. One activity is designated as 'pretransfer' editing and involves the hydrolysis of activated Val-AMP. The other activity is designated 'posttransfer' editing and involves deacylation of mischarged Val-tRNA(Ile).</text>
</comment>
<comment type="domain">
    <text evidence="10">IleRS has two distinct active sites: one for aminoacylation and one for editing. The misactivated valine is translocated from the active site to the editing site, which sterically excludes the correctly activated isoleucine. The single editing site contains two valyl binding pockets, one specific for each substrate (Val-AMP or Val-tRNA(Ile)).</text>
</comment>
<comment type="catalytic activity">
    <reaction evidence="9 10">
        <text>tRNA(Ile) + L-isoleucine + ATP = L-isoleucyl-tRNA(Ile) + AMP + diphosphate</text>
        <dbReference type="Rhea" id="RHEA:11060"/>
        <dbReference type="Rhea" id="RHEA-COMP:9666"/>
        <dbReference type="Rhea" id="RHEA-COMP:9695"/>
        <dbReference type="ChEBI" id="CHEBI:30616"/>
        <dbReference type="ChEBI" id="CHEBI:33019"/>
        <dbReference type="ChEBI" id="CHEBI:58045"/>
        <dbReference type="ChEBI" id="CHEBI:78442"/>
        <dbReference type="ChEBI" id="CHEBI:78528"/>
        <dbReference type="ChEBI" id="CHEBI:456215"/>
        <dbReference type="EC" id="6.1.1.5"/>
    </reaction>
</comment>
<dbReference type="eggNOG" id="COG0060">
    <property type="taxonomic scope" value="Bacteria"/>
</dbReference>
<dbReference type="CDD" id="cd07960">
    <property type="entry name" value="Anticodon_Ia_Ile_BEm"/>
    <property type="match status" value="1"/>
</dbReference>
<dbReference type="FunFam" id="3.40.50.620:FF:000042">
    <property type="entry name" value="Isoleucine--tRNA ligase"/>
    <property type="match status" value="1"/>
</dbReference>
<dbReference type="PROSITE" id="PS00178">
    <property type="entry name" value="AA_TRNA_LIGASE_I"/>
    <property type="match status" value="1"/>
</dbReference>
<keyword evidence="2 10" id="KW-0963">Cytoplasm</keyword>
<comment type="caution">
    <text evidence="10">Lacks conserved residue(s) required for the propagation of feature annotation.</text>
</comment>
<dbReference type="SUPFAM" id="SSF50677">
    <property type="entry name" value="ValRS/IleRS/LeuRS editing domain"/>
    <property type="match status" value="1"/>
</dbReference>
<evidence type="ECO:0000256" key="10">
    <source>
        <dbReference type="HAMAP-Rule" id="MF_02002"/>
    </source>
</evidence>
<dbReference type="InterPro" id="IPR033708">
    <property type="entry name" value="Anticodon_Ile_BEm"/>
</dbReference>
<dbReference type="GO" id="GO:0006428">
    <property type="term" value="P:isoleucyl-tRNA aminoacylation"/>
    <property type="evidence" value="ECO:0007669"/>
    <property type="project" value="UniProtKB-UniRule"/>
</dbReference>
<dbReference type="Gene3D" id="1.10.730.20">
    <property type="match status" value="1"/>
</dbReference>
<dbReference type="SUPFAM" id="SSF52374">
    <property type="entry name" value="Nucleotidylyl transferase"/>
    <property type="match status" value="1"/>
</dbReference>
<evidence type="ECO:0000259" key="12">
    <source>
        <dbReference type="Pfam" id="PF08264"/>
    </source>
</evidence>
<dbReference type="InterPro" id="IPR002301">
    <property type="entry name" value="Ile-tRNA-ligase"/>
</dbReference>
<dbReference type="AlphaFoldDB" id="C6XQS0"/>
<evidence type="ECO:0000259" key="11">
    <source>
        <dbReference type="Pfam" id="PF00133"/>
    </source>
</evidence>
<dbReference type="KEGG" id="hba:Hbal_0982"/>
<evidence type="ECO:0000256" key="6">
    <source>
        <dbReference type="ARBA" id="ARBA00022917"/>
    </source>
</evidence>
<dbReference type="OrthoDB" id="9810365at2"/>
<comment type="subcellular location">
    <subcellularLocation>
        <location evidence="10">Cytoplasm</location>
    </subcellularLocation>
</comment>
<keyword evidence="14" id="KW-1185">Reference proteome</keyword>
<keyword evidence="6 10" id="KW-0648">Protein biosynthesis</keyword>
<reference evidence="14" key="1">
    <citation type="journal article" date="2011" name="J. Bacteriol.">
        <title>Genome sequences of eight morphologically diverse alphaproteobacteria.</title>
        <authorList>
            <consortium name="US DOE Joint Genome Institute"/>
            <person name="Brown P.J."/>
            <person name="Kysela D.T."/>
            <person name="Buechlein A."/>
            <person name="Hemmerich C."/>
            <person name="Brun Y.V."/>
        </authorList>
    </citation>
    <scope>NUCLEOTIDE SEQUENCE [LARGE SCALE GENOMIC DNA]</scope>
    <source>
        <strain evidence="14">ATCC 49814 / DSM 5838 / IFAM 1418</strain>
    </source>
</reference>
<evidence type="ECO:0000256" key="1">
    <source>
        <dbReference type="ARBA" id="ARBA00006887"/>
    </source>
</evidence>
<dbReference type="HOGENOM" id="CLU_001493_7_1_5"/>
<proteinExistence type="inferred from homology"/>
<feature type="domain" description="Methionyl/Valyl/Leucyl/Isoleucyl-tRNA synthetase anticodon-binding" evidence="12">
    <location>
        <begin position="741"/>
        <end position="891"/>
    </location>
</feature>
<dbReference type="InterPro" id="IPR009008">
    <property type="entry name" value="Val/Leu/Ile-tRNA-synth_edit"/>
</dbReference>
<feature type="domain" description="Aminoacyl-tRNA synthetase class Ia" evidence="11">
    <location>
        <begin position="37"/>
        <end position="694"/>
    </location>
</feature>